<organism evidence="2 3">
    <name type="scientific">Pontibacillus salicampi</name>
    <dbReference type="NCBI Taxonomy" id="1449801"/>
    <lineage>
        <taxon>Bacteria</taxon>
        <taxon>Bacillati</taxon>
        <taxon>Bacillota</taxon>
        <taxon>Bacilli</taxon>
        <taxon>Bacillales</taxon>
        <taxon>Bacillaceae</taxon>
        <taxon>Pontibacillus</taxon>
    </lineage>
</organism>
<gene>
    <name evidence="2" type="ORF">ACFFGV_04170</name>
</gene>
<proteinExistence type="predicted"/>
<dbReference type="EMBL" id="JBHLTP010000003">
    <property type="protein sequence ID" value="MFC0522786.1"/>
    <property type="molecule type" value="Genomic_DNA"/>
</dbReference>
<evidence type="ECO:0000256" key="1">
    <source>
        <dbReference type="SAM" id="Phobius"/>
    </source>
</evidence>
<keyword evidence="3" id="KW-1185">Reference proteome</keyword>
<dbReference type="Proteomes" id="UP001589836">
    <property type="component" value="Unassembled WGS sequence"/>
</dbReference>
<evidence type="ECO:0000313" key="3">
    <source>
        <dbReference type="Proteomes" id="UP001589836"/>
    </source>
</evidence>
<name>A0ABV6LK58_9BACI</name>
<feature type="transmembrane region" description="Helical" evidence="1">
    <location>
        <begin position="41"/>
        <end position="57"/>
    </location>
</feature>
<evidence type="ECO:0000313" key="2">
    <source>
        <dbReference type="EMBL" id="MFC0522786.1"/>
    </source>
</evidence>
<dbReference type="RefSeq" id="WP_377345316.1">
    <property type="nucleotide sequence ID" value="NZ_JBHLTP010000003.1"/>
</dbReference>
<keyword evidence="1" id="KW-1133">Transmembrane helix</keyword>
<comment type="caution">
    <text evidence="2">The sequence shown here is derived from an EMBL/GenBank/DDBJ whole genome shotgun (WGS) entry which is preliminary data.</text>
</comment>
<accession>A0ABV6LK58</accession>
<protein>
    <submittedName>
        <fullName evidence="2">Uncharacterized protein</fullName>
    </submittedName>
</protein>
<keyword evidence="1" id="KW-0812">Transmembrane</keyword>
<feature type="transmembrane region" description="Helical" evidence="1">
    <location>
        <begin position="64"/>
        <end position="79"/>
    </location>
</feature>
<keyword evidence="1" id="KW-0472">Membrane</keyword>
<reference evidence="2 3" key="1">
    <citation type="submission" date="2024-09" db="EMBL/GenBank/DDBJ databases">
        <authorList>
            <person name="Sun Q."/>
            <person name="Mori K."/>
        </authorList>
    </citation>
    <scope>NUCLEOTIDE SEQUENCE [LARGE SCALE GENOMIC DNA]</scope>
    <source>
        <strain evidence="2 3">NCAIM B.02529</strain>
    </source>
</reference>
<sequence length="80" mass="9200">MIRKIIRHTWNTLSGAFVLLLSIWMSGPGIAETDSPVYRWYYLALFLLWAIGFILQFKARTKGIGVFITVIPIVVYLLIL</sequence>